<comment type="caution">
    <text evidence="1">The sequence shown here is derived from an EMBL/GenBank/DDBJ whole genome shotgun (WGS) entry which is preliminary data.</text>
</comment>
<accession>A0A4R3YLH4</accession>
<keyword evidence="2" id="KW-1185">Reference proteome</keyword>
<organism evidence="1 2">
    <name type="scientific">Biostraticola tofi</name>
    <dbReference type="NCBI Taxonomy" id="466109"/>
    <lineage>
        <taxon>Bacteria</taxon>
        <taxon>Pseudomonadati</taxon>
        <taxon>Pseudomonadota</taxon>
        <taxon>Gammaproteobacteria</taxon>
        <taxon>Enterobacterales</taxon>
        <taxon>Bruguierivoracaceae</taxon>
        <taxon>Biostraticola</taxon>
    </lineage>
</organism>
<sequence length="522" mass="60216">MLEVNTPLIWHWSHFLDIMALIKKHRFTGLIIHQQNILALLAKPSRYYQGADKTNLNHEREQALLYLQRVSRYCREQRLTFWLQGEAFPEDGTLEHKFPEFSFTQDAAAGENFLLYFYRDVVTESLSQLPLIDGIILSLQTPVFHQAQWTAPLKLFHRYLRDHQQKMVLRDYTDDSWPRRQLPTTLAELPPDVRASVKATATDYRPGFANNPVIGAFEQRKVWIDIDLWGIDYGWTLLPCLLIDEIQGRLSWVQSVIGDDLEAVTVRISWEWINNCPLSDSVNDINLFGLALMLSSERPVSAVSLLDDWLYAKDIRPSGSPQRQAIHQLYFSSHDWMCRTPYLLGRMMHQHSQLPSDINSAQRLLHADNRSANWTQSYQPLFPASSPSKGLEQRELISIEQQQSEFLARHLQKQARDLQQSGILPPELGATLVAAWERANWYTQVFSQVRQLISNHLYSGQYGDEAGRLLLLQAQQISSACRCAEKLDNWLIQAPDAHPDALRIMMDPQRLESLASDCRSTK</sequence>
<proteinExistence type="predicted"/>
<evidence type="ECO:0000313" key="1">
    <source>
        <dbReference type="EMBL" id="TCV93022.1"/>
    </source>
</evidence>
<evidence type="ECO:0000313" key="2">
    <source>
        <dbReference type="Proteomes" id="UP000295719"/>
    </source>
</evidence>
<dbReference type="OrthoDB" id="6503743at2"/>
<dbReference type="AlphaFoldDB" id="A0A4R3YLH4"/>
<gene>
    <name evidence="1" type="ORF">EDC52_11054</name>
</gene>
<dbReference type="SUPFAM" id="SSF51445">
    <property type="entry name" value="(Trans)glycosidases"/>
    <property type="match status" value="1"/>
</dbReference>
<dbReference type="InterPro" id="IPR017853">
    <property type="entry name" value="GH"/>
</dbReference>
<dbReference type="EMBL" id="SMCR01000010">
    <property type="protein sequence ID" value="TCV93022.1"/>
    <property type="molecule type" value="Genomic_DNA"/>
</dbReference>
<name>A0A4R3YLH4_9GAMM</name>
<protein>
    <submittedName>
        <fullName evidence="1">Uncharacterized protein</fullName>
    </submittedName>
</protein>
<dbReference type="Proteomes" id="UP000295719">
    <property type="component" value="Unassembled WGS sequence"/>
</dbReference>
<reference evidence="1 2" key="1">
    <citation type="submission" date="2019-03" db="EMBL/GenBank/DDBJ databases">
        <title>Genomic Encyclopedia of Type Strains, Phase IV (KMG-IV): sequencing the most valuable type-strain genomes for metagenomic binning, comparative biology and taxonomic classification.</title>
        <authorList>
            <person name="Goeker M."/>
        </authorList>
    </citation>
    <scope>NUCLEOTIDE SEQUENCE [LARGE SCALE GENOMIC DNA]</scope>
    <source>
        <strain evidence="1 2">DSM 19580</strain>
    </source>
</reference>